<organism evidence="3 4">
    <name type="scientific">Microbulbifer aggregans</name>
    <dbReference type="NCBI Taxonomy" id="1769779"/>
    <lineage>
        <taxon>Bacteria</taxon>
        <taxon>Pseudomonadati</taxon>
        <taxon>Pseudomonadota</taxon>
        <taxon>Gammaproteobacteria</taxon>
        <taxon>Cellvibrionales</taxon>
        <taxon>Microbulbiferaceae</taxon>
        <taxon>Microbulbifer</taxon>
    </lineage>
</organism>
<proteinExistence type="predicted"/>
<keyword evidence="1" id="KW-0812">Transmembrane</keyword>
<dbReference type="InterPro" id="IPR018682">
    <property type="entry name" value="DUF2167_membr"/>
</dbReference>
<evidence type="ECO:0000313" key="3">
    <source>
        <dbReference type="EMBL" id="AOS96786.1"/>
    </source>
</evidence>
<dbReference type="OrthoDB" id="196355at2"/>
<keyword evidence="1" id="KW-1133">Transmembrane helix</keyword>
<gene>
    <name evidence="3" type="ORF">AUP74_01327</name>
</gene>
<dbReference type="AlphaFoldDB" id="A0A1C9W6K6"/>
<name>A0A1C9W6K6_9GAMM</name>
<evidence type="ECO:0008006" key="5">
    <source>
        <dbReference type="Google" id="ProtNLM"/>
    </source>
</evidence>
<keyword evidence="4" id="KW-1185">Reference proteome</keyword>
<dbReference type="KEGG" id="micc:AUP74_01327"/>
<feature type="chain" id="PRO_5008895492" description="DUF2167 domain-containing protein" evidence="2">
    <location>
        <begin position="24"/>
        <end position="305"/>
    </location>
</feature>
<dbReference type="EMBL" id="CP014143">
    <property type="protein sequence ID" value="AOS96786.1"/>
    <property type="molecule type" value="Genomic_DNA"/>
</dbReference>
<dbReference type="RefSeq" id="WP_069946887.1">
    <property type="nucleotide sequence ID" value="NZ_CP014143.1"/>
</dbReference>
<sequence length="305" mass="34027" precursor="true">MGITRIFVLFAVLAVSPVKSAIAQPLVEDTEVSAAAEMTDEERYLAWAQQTWDGMERKGGVIDLPGSVASIDVPEDFYYLAPEDTKIVLEQIWGNPESEHLTLGMLFPAHTTPFDPDSWGVTIDYSEEGYIRDDDASEIDYGDLLQDMQASTREESRQREEMGYEAIELVGWAEAPFYDAEEKKLYWAQEIAFGGMDTNTLNYNIRVLGRKGVLVLNFIAGMSQLEEINQNREAVLSMASFNPGYRYDEFDPDVDTVAAYGLGGLVAGKVLAKTGFFAAALVLLKKFWVLIPLAIGGLFRAFRRK</sequence>
<evidence type="ECO:0000256" key="1">
    <source>
        <dbReference type="SAM" id="Phobius"/>
    </source>
</evidence>
<dbReference type="Pfam" id="PF09935">
    <property type="entry name" value="DUF2167"/>
    <property type="match status" value="1"/>
</dbReference>
<evidence type="ECO:0000313" key="4">
    <source>
        <dbReference type="Proteomes" id="UP000095672"/>
    </source>
</evidence>
<reference evidence="4" key="1">
    <citation type="submission" date="2016-01" db="EMBL/GenBank/DDBJ databases">
        <title>Complete genome sequence of Microbulbifer sp. CCB-MM1, a halophile isolated from Matang Mangrove Forest, Perak.</title>
        <authorList>
            <person name="Moh T.H."/>
            <person name="Dinesh B."/>
            <person name="Lau N.-S."/>
            <person name="Go F."/>
            <person name="Alexander Chong S.-C."/>
        </authorList>
    </citation>
    <scope>NUCLEOTIDE SEQUENCE [LARGE SCALE GENOMIC DNA]</scope>
    <source>
        <strain evidence="4">CCB-MM1</strain>
    </source>
</reference>
<evidence type="ECO:0000256" key="2">
    <source>
        <dbReference type="SAM" id="SignalP"/>
    </source>
</evidence>
<feature type="signal peptide" evidence="2">
    <location>
        <begin position="1"/>
        <end position="23"/>
    </location>
</feature>
<keyword evidence="1" id="KW-0472">Membrane</keyword>
<accession>A0A1C9W6K6</accession>
<protein>
    <recommendedName>
        <fullName evidence="5">DUF2167 domain-containing protein</fullName>
    </recommendedName>
</protein>
<dbReference type="Proteomes" id="UP000095672">
    <property type="component" value="Chromosome"/>
</dbReference>
<feature type="transmembrane region" description="Helical" evidence="1">
    <location>
        <begin position="276"/>
        <end position="299"/>
    </location>
</feature>
<keyword evidence="2" id="KW-0732">Signal</keyword>